<dbReference type="InterPro" id="IPR036322">
    <property type="entry name" value="WD40_repeat_dom_sf"/>
</dbReference>
<keyword evidence="2" id="KW-0677">Repeat</keyword>
<dbReference type="PANTHER" id="PTHR19857">
    <property type="entry name" value="MITOCHONDRIAL DIVISION PROTEIN 1-RELATED"/>
    <property type="match status" value="1"/>
</dbReference>
<feature type="domain" description="Anaphase-promoting complex subunit 4-like WD40" evidence="5">
    <location>
        <begin position="12"/>
        <end position="65"/>
    </location>
</feature>
<dbReference type="EMBL" id="JAACJK010000122">
    <property type="protein sequence ID" value="KAF5329097.1"/>
    <property type="molecule type" value="Genomic_DNA"/>
</dbReference>
<dbReference type="Proteomes" id="UP000541558">
    <property type="component" value="Unassembled WGS sequence"/>
</dbReference>
<evidence type="ECO:0000256" key="3">
    <source>
        <dbReference type="PROSITE-ProRule" id="PRU00221"/>
    </source>
</evidence>
<evidence type="ECO:0000256" key="2">
    <source>
        <dbReference type="ARBA" id="ARBA00022737"/>
    </source>
</evidence>
<evidence type="ECO:0000313" key="8">
    <source>
        <dbReference type="Proteomes" id="UP000541558"/>
    </source>
</evidence>
<evidence type="ECO:0000256" key="4">
    <source>
        <dbReference type="SAM" id="Phobius"/>
    </source>
</evidence>
<dbReference type="PANTHER" id="PTHR19857:SF8">
    <property type="entry name" value="ANGIO-ASSOCIATED MIGRATORY CELL PROTEIN"/>
    <property type="match status" value="1"/>
</dbReference>
<feature type="repeat" description="WD" evidence="3">
    <location>
        <begin position="18"/>
        <end position="52"/>
    </location>
</feature>
<dbReference type="SUPFAM" id="SSF50978">
    <property type="entry name" value="WD40 repeat-like"/>
    <property type="match status" value="1"/>
</dbReference>
<name>A0A8H5FF02_9AGAR</name>
<dbReference type="Pfam" id="PF12894">
    <property type="entry name" value="ANAPC4_WD40"/>
    <property type="match status" value="1"/>
</dbReference>
<evidence type="ECO:0000313" key="7">
    <source>
        <dbReference type="EMBL" id="KAF5334063.1"/>
    </source>
</evidence>
<feature type="transmembrane region" description="Helical" evidence="4">
    <location>
        <begin position="345"/>
        <end position="366"/>
    </location>
</feature>
<reference evidence="7 8" key="1">
    <citation type="journal article" date="2020" name="ISME J.">
        <title>Uncovering the hidden diversity of litter-decomposition mechanisms in mushroom-forming fungi.</title>
        <authorList>
            <person name="Floudas D."/>
            <person name="Bentzer J."/>
            <person name="Ahren D."/>
            <person name="Johansson T."/>
            <person name="Persson P."/>
            <person name="Tunlid A."/>
        </authorList>
    </citation>
    <scope>NUCLEOTIDE SEQUENCE [LARGE SCALE GENOMIC DNA]</scope>
    <source>
        <strain evidence="7 8">CBS 175.51</strain>
    </source>
</reference>
<keyword evidence="4" id="KW-0812">Transmembrane</keyword>
<dbReference type="InterPro" id="IPR015943">
    <property type="entry name" value="WD40/YVTN_repeat-like_dom_sf"/>
</dbReference>
<dbReference type="PROSITE" id="PS50082">
    <property type="entry name" value="WD_REPEATS_2"/>
    <property type="match status" value="1"/>
</dbReference>
<accession>A0A8H5FF02</accession>
<dbReference type="InterPro" id="IPR051179">
    <property type="entry name" value="WD_repeat_multifunction"/>
</dbReference>
<dbReference type="EMBL" id="JAACJK010000083">
    <property type="protein sequence ID" value="KAF5334063.1"/>
    <property type="molecule type" value="Genomic_DNA"/>
</dbReference>
<dbReference type="Gene3D" id="2.130.10.10">
    <property type="entry name" value="YVTN repeat-like/Quinoprotein amine dehydrogenase"/>
    <property type="match status" value="2"/>
</dbReference>
<dbReference type="SMART" id="SM00320">
    <property type="entry name" value="WD40"/>
    <property type="match status" value="3"/>
</dbReference>
<evidence type="ECO:0000313" key="6">
    <source>
        <dbReference type="EMBL" id="KAF5329097.1"/>
    </source>
</evidence>
<keyword evidence="1 3" id="KW-0853">WD repeat</keyword>
<keyword evidence="4" id="KW-1133">Transmembrane helix</keyword>
<evidence type="ECO:0000256" key="1">
    <source>
        <dbReference type="ARBA" id="ARBA00022574"/>
    </source>
</evidence>
<dbReference type="InterPro" id="IPR024977">
    <property type="entry name" value="Apc4-like_WD40_dom"/>
</dbReference>
<gene>
    <name evidence="6" type="ORF">D9611_014311</name>
    <name evidence="7" type="ORF">D9611_015058</name>
</gene>
<organism evidence="7 8">
    <name type="scientific">Ephemerocybe angulata</name>
    <dbReference type="NCBI Taxonomy" id="980116"/>
    <lineage>
        <taxon>Eukaryota</taxon>
        <taxon>Fungi</taxon>
        <taxon>Dikarya</taxon>
        <taxon>Basidiomycota</taxon>
        <taxon>Agaricomycotina</taxon>
        <taxon>Agaricomycetes</taxon>
        <taxon>Agaricomycetidae</taxon>
        <taxon>Agaricales</taxon>
        <taxon>Agaricineae</taxon>
        <taxon>Psathyrellaceae</taxon>
        <taxon>Ephemerocybe</taxon>
    </lineage>
</organism>
<proteinExistence type="predicted"/>
<dbReference type="AlphaFoldDB" id="A0A8H5FF02"/>
<evidence type="ECO:0000259" key="5">
    <source>
        <dbReference type="Pfam" id="PF12894"/>
    </source>
</evidence>
<comment type="caution">
    <text evidence="7">The sequence shown here is derived from an EMBL/GenBank/DDBJ whole genome shotgun (WGS) entry which is preliminary data.</text>
</comment>
<protein>
    <recommendedName>
        <fullName evidence="5">Anaphase-promoting complex subunit 4-like WD40 domain-containing protein</fullName>
    </recommendedName>
</protein>
<keyword evidence="4" id="KW-0472">Membrane</keyword>
<sequence length="487" mass="53229">MEPYQKLHRFDLERKTTVTCLSFSVAGEYLAIGTQDNSVEIWDCGSGDLLHRIETDQPVTALTWDLHHFSRLFVGYSNGIVVFMDKFQNPGRQVLTGIEGPPVKRLTSSISKRYLGIIVGPEVHLARELDQGDYMSTVLFPRPKPQTGESDVNDLVEPRDLHLTKEDTQAIVSYSKHGIVCWDIRTAIQLWHIPPTQISGAISSSALAPSGRSLIVSNVATGLELFSLEQLRREKTYPLPPSHTGQFAGMAIFLRNGEAIGSGSDDAGLRVWRTNTAETSQILTHAGSMTQELSSVVIGDIELVAAAVNSESPMVYIWKARIDKSLYGLVLRRTSRIRQRLSSRASLVVVALVLSGMVGVFATWVVGPKSAGGAALDTARYSHNKLDVIVQWLSYIAIRVYQSLSNYLRQRFLTWLGVPPEYFATIGEARPLITPEDSNSTTASTEAAEQLLQTLVGSVIPSSPSTVQGTLDATCTIAPSIAPSAPH</sequence>
<dbReference type="OrthoDB" id="3238562at2759"/>
<dbReference type="InterPro" id="IPR001680">
    <property type="entry name" value="WD40_rpt"/>
</dbReference>
<keyword evidence="8" id="KW-1185">Reference proteome</keyword>